<organism evidence="2 3">
    <name type="scientific">Falsigemmobacter intermedius</name>
    <dbReference type="NCBI Taxonomy" id="1553448"/>
    <lineage>
        <taxon>Bacteria</taxon>
        <taxon>Pseudomonadati</taxon>
        <taxon>Pseudomonadota</taxon>
        <taxon>Alphaproteobacteria</taxon>
        <taxon>Rhodobacterales</taxon>
        <taxon>Paracoccaceae</taxon>
        <taxon>Falsigemmobacter</taxon>
    </lineage>
</organism>
<dbReference type="AlphaFoldDB" id="A0A3S3UFT3"/>
<evidence type="ECO:0000313" key="3">
    <source>
        <dbReference type="Proteomes" id="UP000287168"/>
    </source>
</evidence>
<proteinExistence type="predicted"/>
<keyword evidence="1" id="KW-0472">Membrane</keyword>
<sequence>MKPHSAVWGFIVLAALMLGVLIGGVWEVPHNERQPHGAFEYWLNRYQTLIAGTVAGGGLMIAYMQLRQGEGQHRRNHYLSFRRELETLHVILKEIPKYTKLRSHRYHEALRPPPLNAGFVGCVVAQCVPAVSQPVSEIDAILRTAHSRISQTDQKMMLGPRRGLEWNEAIDIEFLAAKALNAATLRIAEIEALNPDRALTT</sequence>
<reference evidence="2 3" key="1">
    <citation type="journal article" date="2015" name="Int. J. Syst. Evol. Microbiol.">
        <title>Gemmobacter intermedius sp. nov., isolated from a white stork (Ciconia ciconia).</title>
        <authorList>
            <person name="Kampfer P."/>
            <person name="Jerzak L."/>
            <person name="Wilharm G."/>
            <person name="Golke J."/>
            <person name="Busse H.J."/>
            <person name="Glaeser S.P."/>
        </authorList>
    </citation>
    <scope>NUCLEOTIDE SEQUENCE [LARGE SCALE GENOMIC DNA]</scope>
    <source>
        <strain evidence="2 3">119/4</strain>
    </source>
</reference>
<evidence type="ECO:0000256" key="1">
    <source>
        <dbReference type="SAM" id="Phobius"/>
    </source>
</evidence>
<feature type="transmembrane region" description="Helical" evidence="1">
    <location>
        <begin position="7"/>
        <end position="26"/>
    </location>
</feature>
<gene>
    <name evidence="2" type="ORF">EP867_05535</name>
</gene>
<feature type="transmembrane region" description="Helical" evidence="1">
    <location>
        <begin position="46"/>
        <end position="66"/>
    </location>
</feature>
<comment type="caution">
    <text evidence="2">The sequence shown here is derived from an EMBL/GenBank/DDBJ whole genome shotgun (WGS) entry which is preliminary data.</text>
</comment>
<keyword evidence="1" id="KW-1133">Transmembrane helix</keyword>
<keyword evidence="3" id="KW-1185">Reference proteome</keyword>
<accession>A0A3S3UFT3</accession>
<keyword evidence="1" id="KW-0812">Transmembrane</keyword>
<dbReference type="RefSeq" id="WP_128487212.1">
    <property type="nucleotide sequence ID" value="NZ_JBHLXB010000088.1"/>
</dbReference>
<protein>
    <submittedName>
        <fullName evidence="2">Uncharacterized protein</fullName>
    </submittedName>
</protein>
<evidence type="ECO:0000313" key="2">
    <source>
        <dbReference type="EMBL" id="RWY42947.1"/>
    </source>
</evidence>
<dbReference type="Proteomes" id="UP000287168">
    <property type="component" value="Unassembled WGS sequence"/>
</dbReference>
<name>A0A3S3UFT3_9RHOB</name>
<dbReference type="EMBL" id="SBLC01000006">
    <property type="protein sequence ID" value="RWY42947.1"/>
    <property type="molecule type" value="Genomic_DNA"/>
</dbReference>